<dbReference type="GO" id="GO:0005536">
    <property type="term" value="F:D-glucose binding"/>
    <property type="evidence" value="ECO:0007669"/>
    <property type="project" value="InterPro"/>
</dbReference>
<evidence type="ECO:0000256" key="1">
    <source>
        <dbReference type="ARBA" id="ARBA00022679"/>
    </source>
</evidence>
<dbReference type="GO" id="GO:0005524">
    <property type="term" value="F:ATP binding"/>
    <property type="evidence" value="ECO:0007669"/>
    <property type="project" value="InterPro"/>
</dbReference>
<dbReference type="eggNOG" id="COG0837">
    <property type="taxonomic scope" value="Bacteria"/>
</dbReference>
<dbReference type="GO" id="GO:0006096">
    <property type="term" value="P:glycolytic process"/>
    <property type="evidence" value="ECO:0007669"/>
    <property type="project" value="InterPro"/>
</dbReference>
<dbReference type="Gene3D" id="3.30.420.40">
    <property type="match status" value="1"/>
</dbReference>
<gene>
    <name evidence="5" type="ORF">dsat_1186</name>
</gene>
<keyword evidence="1" id="KW-0808">Transferase</keyword>
<name>S7UAU5_9BACT</name>
<dbReference type="STRING" id="1121439.dsat_1186"/>
<dbReference type="Pfam" id="PF02685">
    <property type="entry name" value="Glucokinase"/>
    <property type="match status" value="1"/>
</dbReference>
<proteinExistence type="inferred from homology"/>
<evidence type="ECO:0000313" key="5">
    <source>
        <dbReference type="EMBL" id="EPR31059.1"/>
    </source>
</evidence>
<keyword evidence="4" id="KW-0472">Membrane</keyword>
<keyword evidence="6" id="KW-1185">Reference proteome</keyword>
<comment type="caution">
    <text evidence="5">The sequence shown here is derived from an EMBL/GenBank/DDBJ whole genome shotgun (WGS) entry which is preliminary data.</text>
</comment>
<keyword evidence="2 5" id="KW-0418">Kinase</keyword>
<dbReference type="InterPro" id="IPR043129">
    <property type="entry name" value="ATPase_NBD"/>
</dbReference>
<dbReference type="RefSeq" id="WP_020887883.1">
    <property type="nucleotide sequence ID" value="NZ_ATHI01000030.1"/>
</dbReference>
<evidence type="ECO:0000256" key="3">
    <source>
        <dbReference type="RuleBase" id="RU004046"/>
    </source>
</evidence>
<comment type="similarity">
    <text evidence="3">Belongs to the bacterial glucokinase family.</text>
</comment>
<keyword evidence="4" id="KW-1133">Transmembrane helix</keyword>
<organism evidence="5 6">
    <name type="scientific">Alkalidesulfovibrio alkalitolerans DSM 16529</name>
    <dbReference type="NCBI Taxonomy" id="1121439"/>
    <lineage>
        <taxon>Bacteria</taxon>
        <taxon>Pseudomonadati</taxon>
        <taxon>Thermodesulfobacteriota</taxon>
        <taxon>Desulfovibrionia</taxon>
        <taxon>Desulfovibrionales</taxon>
        <taxon>Desulfovibrionaceae</taxon>
        <taxon>Alkalidesulfovibrio</taxon>
    </lineage>
</organism>
<dbReference type="EMBL" id="ATHI01000030">
    <property type="protein sequence ID" value="EPR31059.1"/>
    <property type="molecule type" value="Genomic_DNA"/>
</dbReference>
<dbReference type="Gene3D" id="3.40.367.20">
    <property type="match status" value="1"/>
</dbReference>
<dbReference type="PANTHER" id="PTHR47363">
    <property type="entry name" value="GLUCOKINASE"/>
    <property type="match status" value="1"/>
</dbReference>
<dbReference type="Proteomes" id="UP000014975">
    <property type="component" value="Unassembled WGS sequence"/>
</dbReference>
<keyword evidence="4" id="KW-0812">Transmembrane</keyword>
<dbReference type="OrthoDB" id="257751at2"/>
<feature type="transmembrane region" description="Helical" evidence="4">
    <location>
        <begin position="246"/>
        <end position="264"/>
    </location>
</feature>
<dbReference type="AlphaFoldDB" id="S7UAU5"/>
<evidence type="ECO:0000256" key="2">
    <source>
        <dbReference type="ARBA" id="ARBA00022777"/>
    </source>
</evidence>
<accession>S7UAU5</accession>
<dbReference type="PANTHER" id="PTHR47363:SF1">
    <property type="entry name" value="GLUCOKINASE"/>
    <property type="match status" value="1"/>
</dbReference>
<sequence length="323" mass="33700">MAIILAADIGGTNSRFQAFEAADATLRPLEEVWLPTPSAPSFVGLLQALTASGFPHSPGSCAATVLAVPGPVERGRYASMANIPWDIDLDDPDNHLQGLFVRLVNDFAAQGYASRTAVMDHALEIKPGTPDPGAPLAVIGAGTGLGHCATLPDGKGGYLAVPAEAGHTAFAFIGEEEEAFHAFLRTELGLPYAFGDVVVSGPGLALLHRYLTGEDLSPGEAAARAAPGSPTARLFARFYGRAARHYTLCVVAFAGLVIAGGVAAKNPHLVDNDDFRDEFVLSPRYHAQLAAVPIRLNRDERSGLFGAAFFGAQSLGLLSGGRS</sequence>
<reference evidence="5 6" key="1">
    <citation type="journal article" date="2013" name="Genome Announc.">
        <title>Draft genome sequences for three mercury-methylating, sulfate-reducing bacteria.</title>
        <authorList>
            <person name="Brown S.D."/>
            <person name="Hurt R.A.Jr."/>
            <person name="Gilmour C.C."/>
            <person name="Elias D.A."/>
        </authorList>
    </citation>
    <scope>NUCLEOTIDE SEQUENCE [LARGE SCALE GENOMIC DNA]</scope>
    <source>
        <strain evidence="5 6">DSM 16529</strain>
    </source>
</reference>
<protein>
    <submittedName>
        <fullName evidence="5">Glucokinase</fullName>
    </submittedName>
</protein>
<dbReference type="PATRIC" id="fig|1121439.3.peg.2569"/>
<dbReference type="InterPro" id="IPR003836">
    <property type="entry name" value="Glucokinase"/>
</dbReference>
<evidence type="ECO:0000313" key="6">
    <source>
        <dbReference type="Proteomes" id="UP000014975"/>
    </source>
</evidence>
<dbReference type="CDD" id="cd24008">
    <property type="entry name" value="ASKHA_NBD_GLK"/>
    <property type="match status" value="1"/>
</dbReference>
<dbReference type="GO" id="GO:0004340">
    <property type="term" value="F:glucokinase activity"/>
    <property type="evidence" value="ECO:0007669"/>
    <property type="project" value="InterPro"/>
</dbReference>
<evidence type="ECO:0000256" key="4">
    <source>
        <dbReference type="SAM" id="Phobius"/>
    </source>
</evidence>
<dbReference type="SUPFAM" id="SSF53067">
    <property type="entry name" value="Actin-like ATPase domain"/>
    <property type="match status" value="1"/>
</dbReference>